<dbReference type="AlphaFoldDB" id="A0A8S0YRH0"/>
<feature type="compositionally biased region" description="Low complexity" evidence="1">
    <location>
        <begin position="54"/>
        <end position="75"/>
    </location>
</feature>
<dbReference type="EMBL" id="CADEBC010000088">
    <property type="protein sequence ID" value="CAB3222367.1"/>
    <property type="molecule type" value="Genomic_DNA"/>
</dbReference>
<feature type="region of interest" description="Disordered" evidence="1">
    <location>
        <begin position="1"/>
        <end position="91"/>
    </location>
</feature>
<gene>
    <name evidence="2" type="ORF">APLA_LOCUS994</name>
</gene>
<feature type="compositionally biased region" description="Low complexity" evidence="1">
    <location>
        <begin position="14"/>
        <end position="30"/>
    </location>
</feature>
<comment type="caution">
    <text evidence="2">The sequence shown here is derived from an EMBL/GenBank/DDBJ whole genome shotgun (WGS) entry which is preliminary data.</text>
</comment>
<proteinExistence type="predicted"/>
<organism evidence="2 3">
    <name type="scientific">Arctia plantaginis</name>
    <name type="common">Wood tiger moth</name>
    <name type="synonym">Phalaena plantaginis</name>
    <dbReference type="NCBI Taxonomy" id="874455"/>
    <lineage>
        <taxon>Eukaryota</taxon>
        <taxon>Metazoa</taxon>
        <taxon>Ecdysozoa</taxon>
        <taxon>Arthropoda</taxon>
        <taxon>Hexapoda</taxon>
        <taxon>Insecta</taxon>
        <taxon>Pterygota</taxon>
        <taxon>Neoptera</taxon>
        <taxon>Endopterygota</taxon>
        <taxon>Lepidoptera</taxon>
        <taxon>Glossata</taxon>
        <taxon>Ditrysia</taxon>
        <taxon>Noctuoidea</taxon>
        <taxon>Erebidae</taxon>
        <taxon>Arctiinae</taxon>
        <taxon>Arctia</taxon>
    </lineage>
</organism>
<sequence>MPRRRANNPKEGDAGSPRAPQARAAPALASVEHEGEHRAPMPQPEALARRPRQRATAQPRAASRATRSPAPATSSEDSTPRTPTERRGASP</sequence>
<protein>
    <submittedName>
        <fullName evidence="2">Uncharacterized protein</fullName>
    </submittedName>
</protein>
<evidence type="ECO:0000256" key="1">
    <source>
        <dbReference type="SAM" id="MobiDB-lite"/>
    </source>
</evidence>
<reference evidence="2 3" key="1">
    <citation type="submission" date="2020-04" db="EMBL/GenBank/DDBJ databases">
        <authorList>
            <person name="Wallbank WR R."/>
            <person name="Pardo Diaz C."/>
            <person name="Kozak K."/>
            <person name="Martin S."/>
            <person name="Jiggins C."/>
            <person name="Moest M."/>
            <person name="Warren A I."/>
            <person name="Byers J.R.P. K."/>
            <person name="Montejo-Kovacevich G."/>
            <person name="Yen C E."/>
        </authorList>
    </citation>
    <scope>NUCLEOTIDE SEQUENCE [LARGE SCALE GENOMIC DNA]</scope>
</reference>
<name>A0A8S0YRH0_ARCPL</name>
<dbReference type="Proteomes" id="UP000494106">
    <property type="component" value="Unassembled WGS sequence"/>
</dbReference>
<evidence type="ECO:0000313" key="2">
    <source>
        <dbReference type="EMBL" id="CAB3222367.1"/>
    </source>
</evidence>
<evidence type="ECO:0000313" key="3">
    <source>
        <dbReference type="Proteomes" id="UP000494106"/>
    </source>
</evidence>
<accession>A0A8S0YRH0</accession>
<keyword evidence="3" id="KW-1185">Reference proteome</keyword>
<feature type="non-terminal residue" evidence="2">
    <location>
        <position position="91"/>
    </location>
</feature>